<organism evidence="2 3">
    <name type="scientific">Brevundimonas viscosa</name>
    <dbReference type="NCBI Taxonomy" id="871741"/>
    <lineage>
        <taxon>Bacteria</taxon>
        <taxon>Pseudomonadati</taxon>
        <taxon>Pseudomonadota</taxon>
        <taxon>Alphaproteobacteria</taxon>
        <taxon>Caulobacterales</taxon>
        <taxon>Caulobacteraceae</taxon>
        <taxon>Brevundimonas</taxon>
    </lineage>
</organism>
<accession>A0A1I6PRC5</accession>
<feature type="region of interest" description="Disordered" evidence="1">
    <location>
        <begin position="90"/>
        <end position="109"/>
    </location>
</feature>
<dbReference type="STRING" id="871741.SAMN05192570_1210"/>
<gene>
    <name evidence="2" type="ORF">SAMN05192570_1210</name>
</gene>
<dbReference type="AlphaFoldDB" id="A0A1I6PRC5"/>
<dbReference type="Proteomes" id="UP000198788">
    <property type="component" value="Unassembled WGS sequence"/>
</dbReference>
<protein>
    <submittedName>
        <fullName evidence="2">Uncharacterized protein</fullName>
    </submittedName>
</protein>
<feature type="compositionally biased region" description="Basic and acidic residues" evidence="1">
    <location>
        <begin position="95"/>
        <end position="109"/>
    </location>
</feature>
<evidence type="ECO:0000256" key="1">
    <source>
        <dbReference type="SAM" id="MobiDB-lite"/>
    </source>
</evidence>
<reference evidence="3" key="1">
    <citation type="submission" date="2016-10" db="EMBL/GenBank/DDBJ databases">
        <authorList>
            <person name="Varghese N."/>
            <person name="Submissions S."/>
        </authorList>
    </citation>
    <scope>NUCLEOTIDE SEQUENCE [LARGE SCALE GENOMIC DNA]</scope>
    <source>
        <strain evidence="3">CGMCC 1.10683</strain>
    </source>
</reference>
<dbReference type="EMBL" id="FOZV01000002">
    <property type="protein sequence ID" value="SFS42751.1"/>
    <property type="molecule type" value="Genomic_DNA"/>
</dbReference>
<keyword evidence="3" id="KW-1185">Reference proteome</keyword>
<evidence type="ECO:0000313" key="2">
    <source>
        <dbReference type="EMBL" id="SFS42751.1"/>
    </source>
</evidence>
<sequence length="122" mass="13674">MGREAHTAVRPAGHCDDDAAWAEFARQYQGQPRSRPDLTDFALANAVFMADRSDLDLIVYQTAAKERIRWLSLRLAETVEALKHTTELLASANRSTDRPSEHVSRRVREARAAIQSATGEVR</sequence>
<evidence type="ECO:0000313" key="3">
    <source>
        <dbReference type="Proteomes" id="UP000198788"/>
    </source>
</evidence>
<proteinExistence type="predicted"/>
<dbReference type="RefSeq" id="WP_092307828.1">
    <property type="nucleotide sequence ID" value="NZ_FOZV01000002.1"/>
</dbReference>
<name>A0A1I6PRC5_9CAUL</name>
<dbReference type="OrthoDB" id="8482215at2"/>